<gene>
    <name evidence="1" type="ORF">NQ318_001460</name>
</gene>
<protein>
    <submittedName>
        <fullName evidence="1">Uncharacterized protein</fullName>
    </submittedName>
</protein>
<dbReference type="EMBL" id="JAPWTK010000037">
    <property type="protein sequence ID" value="KAJ8955629.1"/>
    <property type="molecule type" value="Genomic_DNA"/>
</dbReference>
<dbReference type="AlphaFoldDB" id="A0AAV8YVF1"/>
<proteinExistence type="predicted"/>
<dbReference type="Proteomes" id="UP001162162">
    <property type="component" value="Unassembled WGS sequence"/>
</dbReference>
<evidence type="ECO:0000313" key="1">
    <source>
        <dbReference type="EMBL" id="KAJ8955629.1"/>
    </source>
</evidence>
<reference evidence="1" key="1">
    <citation type="journal article" date="2023" name="Insect Mol. Biol.">
        <title>Genome sequencing provides insights into the evolution of gene families encoding plant cell wall-degrading enzymes in longhorned beetles.</title>
        <authorList>
            <person name="Shin N.R."/>
            <person name="Okamura Y."/>
            <person name="Kirsch R."/>
            <person name="Pauchet Y."/>
        </authorList>
    </citation>
    <scope>NUCLEOTIDE SEQUENCE</scope>
    <source>
        <strain evidence="1">AMC_N1</strain>
    </source>
</reference>
<sequence length="87" mass="10000">MFQRCRYEDGQSYVTIYQLYAVTKLDYKFINKHTAVTLFLKILNLGNAKVSDKVEAIEKSYTFKAEGADLSDMSSDDCDSEYSEELC</sequence>
<organism evidence="1 2">
    <name type="scientific">Aromia moschata</name>
    <dbReference type="NCBI Taxonomy" id="1265417"/>
    <lineage>
        <taxon>Eukaryota</taxon>
        <taxon>Metazoa</taxon>
        <taxon>Ecdysozoa</taxon>
        <taxon>Arthropoda</taxon>
        <taxon>Hexapoda</taxon>
        <taxon>Insecta</taxon>
        <taxon>Pterygota</taxon>
        <taxon>Neoptera</taxon>
        <taxon>Endopterygota</taxon>
        <taxon>Coleoptera</taxon>
        <taxon>Polyphaga</taxon>
        <taxon>Cucujiformia</taxon>
        <taxon>Chrysomeloidea</taxon>
        <taxon>Cerambycidae</taxon>
        <taxon>Cerambycinae</taxon>
        <taxon>Callichromatini</taxon>
        <taxon>Aromia</taxon>
    </lineage>
</organism>
<evidence type="ECO:0000313" key="2">
    <source>
        <dbReference type="Proteomes" id="UP001162162"/>
    </source>
</evidence>
<keyword evidence="2" id="KW-1185">Reference proteome</keyword>
<comment type="caution">
    <text evidence="1">The sequence shown here is derived from an EMBL/GenBank/DDBJ whole genome shotgun (WGS) entry which is preliminary data.</text>
</comment>
<name>A0AAV8YVF1_9CUCU</name>
<accession>A0AAV8YVF1</accession>